<evidence type="ECO:0000313" key="2">
    <source>
        <dbReference type="EMBL" id="MDT0378300.1"/>
    </source>
</evidence>
<evidence type="ECO:0000256" key="1">
    <source>
        <dbReference type="SAM" id="SignalP"/>
    </source>
</evidence>
<keyword evidence="1" id="KW-0732">Signal</keyword>
<dbReference type="InterPro" id="IPR006311">
    <property type="entry name" value="TAT_signal"/>
</dbReference>
<sequence>MEALSRRRALALGGGAALGAAGVVAATGKARAATDWTRLVVVTANIGRNNLARRAEAVRAVRHAVTINGNLAKPLVGWQEIGEGDDDGVEPRAINQHFGSSFRNIFEYDDVAHRVPMSIPRDYDIVDRRVTRVHGGKAGVSPHRVVTEAVLARVDDPQTRFVFVNTHYVAGAWNGKDDPHEGWRDDMWGRHFRAHRDDVIGHWRSRGFPVVWTGDVNRSPMPLLLPNHEKRAFPGGIDQIGWVPGTNGTQIRLQRTKTVPMHVDSHDARVAILQIRRA</sequence>
<proteinExistence type="predicted"/>
<name>A0ABU2NMV0_9ACTN</name>
<organism evidence="2 3">
    <name type="scientific">Streptomyces hazeniae</name>
    <dbReference type="NCBI Taxonomy" id="3075538"/>
    <lineage>
        <taxon>Bacteria</taxon>
        <taxon>Bacillati</taxon>
        <taxon>Actinomycetota</taxon>
        <taxon>Actinomycetes</taxon>
        <taxon>Kitasatosporales</taxon>
        <taxon>Streptomycetaceae</taxon>
        <taxon>Streptomyces</taxon>
    </lineage>
</organism>
<evidence type="ECO:0000313" key="3">
    <source>
        <dbReference type="Proteomes" id="UP001183414"/>
    </source>
</evidence>
<keyword evidence="3" id="KW-1185">Reference proteome</keyword>
<dbReference type="RefSeq" id="WP_311672203.1">
    <property type="nucleotide sequence ID" value="NZ_JAVREQ010000003.1"/>
</dbReference>
<protein>
    <recommendedName>
        <fullName evidence="4">Endonuclease/exonuclease/phosphatase family protein</fullName>
    </recommendedName>
</protein>
<dbReference type="Proteomes" id="UP001183414">
    <property type="component" value="Unassembled WGS sequence"/>
</dbReference>
<accession>A0ABU2NMV0</accession>
<dbReference type="EMBL" id="JAVREQ010000003">
    <property type="protein sequence ID" value="MDT0378300.1"/>
    <property type="molecule type" value="Genomic_DNA"/>
</dbReference>
<dbReference type="SUPFAM" id="SSF56219">
    <property type="entry name" value="DNase I-like"/>
    <property type="match status" value="1"/>
</dbReference>
<feature type="chain" id="PRO_5046353561" description="Endonuclease/exonuclease/phosphatase family protein" evidence="1">
    <location>
        <begin position="26"/>
        <end position="278"/>
    </location>
</feature>
<comment type="caution">
    <text evidence="2">The sequence shown here is derived from an EMBL/GenBank/DDBJ whole genome shotgun (WGS) entry which is preliminary data.</text>
</comment>
<reference evidence="3" key="1">
    <citation type="submission" date="2023-07" db="EMBL/GenBank/DDBJ databases">
        <title>30 novel species of actinomycetes from the DSMZ collection.</title>
        <authorList>
            <person name="Nouioui I."/>
        </authorList>
    </citation>
    <scope>NUCLEOTIDE SEQUENCE [LARGE SCALE GENOMIC DNA]</scope>
    <source>
        <strain evidence="3">DSM 42041</strain>
    </source>
</reference>
<evidence type="ECO:0008006" key="4">
    <source>
        <dbReference type="Google" id="ProtNLM"/>
    </source>
</evidence>
<dbReference type="PROSITE" id="PS51318">
    <property type="entry name" value="TAT"/>
    <property type="match status" value="1"/>
</dbReference>
<gene>
    <name evidence="2" type="ORF">RM572_05840</name>
</gene>
<feature type="signal peptide" evidence="1">
    <location>
        <begin position="1"/>
        <end position="25"/>
    </location>
</feature>
<dbReference type="InterPro" id="IPR036691">
    <property type="entry name" value="Endo/exonu/phosph_ase_sf"/>
</dbReference>